<dbReference type="InterPro" id="IPR016161">
    <property type="entry name" value="Ald_DH/histidinol_DH"/>
</dbReference>
<evidence type="ECO:0000256" key="1">
    <source>
        <dbReference type="ARBA" id="ARBA00009986"/>
    </source>
</evidence>
<feature type="active site" evidence="8">
    <location>
        <position position="249"/>
    </location>
</feature>
<dbReference type="GO" id="GO:0016620">
    <property type="term" value="F:oxidoreductase activity, acting on the aldehyde or oxo group of donors, NAD or NADP as acceptor"/>
    <property type="evidence" value="ECO:0007669"/>
    <property type="project" value="InterPro"/>
</dbReference>
<dbReference type="Pfam" id="PF00171">
    <property type="entry name" value="Aldedh"/>
    <property type="match status" value="1"/>
</dbReference>
<accession>A0A923MKV0</accession>
<evidence type="ECO:0000256" key="8">
    <source>
        <dbReference type="PROSITE-ProRule" id="PRU10007"/>
    </source>
</evidence>
<name>A0A923MKV0_9BURK</name>
<dbReference type="SUPFAM" id="SSF53720">
    <property type="entry name" value="ALDH-like"/>
    <property type="match status" value="1"/>
</dbReference>
<evidence type="ECO:0000256" key="5">
    <source>
        <dbReference type="ARBA" id="ARBA00056807"/>
    </source>
</evidence>
<dbReference type="PROSITE" id="PS00687">
    <property type="entry name" value="ALDEHYDE_DEHYDR_GLU"/>
    <property type="match status" value="1"/>
</dbReference>
<dbReference type="InterPro" id="IPR015590">
    <property type="entry name" value="Aldehyde_DH_dom"/>
</dbReference>
<evidence type="ECO:0000256" key="3">
    <source>
        <dbReference type="ARBA" id="ARBA00023002"/>
    </source>
</evidence>
<comment type="similarity">
    <text evidence="1 9">Belongs to the aldehyde dehydrogenase family.</text>
</comment>
<evidence type="ECO:0000256" key="9">
    <source>
        <dbReference type="RuleBase" id="RU003345"/>
    </source>
</evidence>
<dbReference type="InterPro" id="IPR029510">
    <property type="entry name" value="Ald_DH_CS_GLU"/>
</dbReference>
<dbReference type="AlphaFoldDB" id="A0A923MKV0"/>
<sequence length="474" mass="49620">MTQTPWNHHIGGAFVAPAGGQHLSEIDPRTGEASFRIARGDASDIDRAVQSAAAAVEGWRSVKALDRARVLQKIAVAIRASADELARIEQVETGKPLPQARVDIEIAAQYFEFYGGLAPAIEGETIDIGSGKLCYTLKEPYGVIGVITPWNAPINQAARAAAPALAAGNAVVVKPSEFTSVSSLRLAEIAVACGLPAGALNVVTGTGLEAGAALVDHPLVAKIAFTGSLRAGREIGIKAAGRILPVTLELGGKSPDIVFADADLEAAARGAARGFTVNAGQACIAGTRILVDRSVRDRFVALLKAEVEKLKVGAGDDCQVGPIITAPQFAKVGEYLGIAREEGAQVVTGGKVKDAKGYFVEPTVLAGLPEDSRVVREEIFGPVCAVLDFENEADAIRMANDTNYGLAAGLWTQNLSRAHRVAARLQAGQVYVNEYPSGGVETPFGGYKQSGIGREKGREALAHYVQLKTVIVTL</sequence>
<dbReference type="Proteomes" id="UP000608513">
    <property type="component" value="Unassembled WGS sequence"/>
</dbReference>
<dbReference type="Gene3D" id="3.40.309.10">
    <property type="entry name" value="Aldehyde Dehydrogenase, Chain A, domain 2"/>
    <property type="match status" value="1"/>
</dbReference>
<dbReference type="PANTHER" id="PTHR11699">
    <property type="entry name" value="ALDEHYDE DEHYDROGENASE-RELATED"/>
    <property type="match status" value="1"/>
</dbReference>
<comment type="subunit">
    <text evidence="2">Homodimer.</text>
</comment>
<evidence type="ECO:0000256" key="7">
    <source>
        <dbReference type="ARBA" id="ARBA00079883"/>
    </source>
</evidence>
<evidence type="ECO:0000256" key="4">
    <source>
        <dbReference type="ARBA" id="ARBA00051407"/>
    </source>
</evidence>
<reference evidence="11" key="1">
    <citation type="submission" date="2020-08" db="EMBL/GenBank/DDBJ databases">
        <title>Ramlibacter sp. USB13 16S ribosomal RNA gene genome sequencing and assembly.</title>
        <authorList>
            <person name="Kang M."/>
        </authorList>
    </citation>
    <scope>NUCLEOTIDE SEQUENCE</scope>
    <source>
        <strain evidence="11">USB13</strain>
    </source>
</reference>
<dbReference type="InterPro" id="IPR016162">
    <property type="entry name" value="Ald_DH_N"/>
</dbReference>
<organism evidence="11 12">
    <name type="scientific">Ramlibacter cellulosilyticus</name>
    <dbReference type="NCBI Taxonomy" id="2764187"/>
    <lineage>
        <taxon>Bacteria</taxon>
        <taxon>Pseudomonadati</taxon>
        <taxon>Pseudomonadota</taxon>
        <taxon>Betaproteobacteria</taxon>
        <taxon>Burkholderiales</taxon>
        <taxon>Comamonadaceae</taxon>
        <taxon>Ramlibacter</taxon>
    </lineage>
</organism>
<dbReference type="GO" id="GO:0018462">
    <property type="term" value="F:4-(hydroxymethyl)benzenesulfonate dehydrogenase activity"/>
    <property type="evidence" value="ECO:0007669"/>
    <property type="project" value="UniProtKB-EC"/>
</dbReference>
<comment type="function">
    <text evidence="5">Involved in the toluene-4-sulfonate degradation pathway. Does not discriminate between the sulfonate and the carboxyl substituents and can also be involved in the p-toluenecarboxylate degradation pathway.</text>
</comment>
<dbReference type="FunFam" id="3.40.605.10:FF:000026">
    <property type="entry name" value="Aldehyde dehydrogenase, putative"/>
    <property type="match status" value="1"/>
</dbReference>
<evidence type="ECO:0000259" key="10">
    <source>
        <dbReference type="Pfam" id="PF00171"/>
    </source>
</evidence>
<dbReference type="FunFam" id="3.40.309.10:FF:000012">
    <property type="entry name" value="Betaine aldehyde dehydrogenase"/>
    <property type="match status" value="1"/>
</dbReference>
<keyword evidence="3 9" id="KW-0560">Oxidoreductase</keyword>
<evidence type="ECO:0000313" key="11">
    <source>
        <dbReference type="EMBL" id="MBC5781472.1"/>
    </source>
</evidence>
<gene>
    <name evidence="11" type="ORF">H8N03_00865</name>
</gene>
<dbReference type="InterPro" id="IPR016163">
    <property type="entry name" value="Ald_DH_C"/>
</dbReference>
<proteinExistence type="inferred from homology"/>
<dbReference type="RefSeq" id="WP_187074228.1">
    <property type="nucleotide sequence ID" value="NZ_JACORT010000001.1"/>
</dbReference>
<dbReference type="FunFam" id="3.40.605.10:FF:000007">
    <property type="entry name" value="NAD/NADP-dependent betaine aldehyde dehydrogenase"/>
    <property type="match status" value="1"/>
</dbReference>
<keyword evidence="12" id="KW-1185">Reference proteome</keyword>
<dbReference type="Gene3D" id="3.40.605.10">
    <property type="entry name" value="Aldehyde Dehydrogenase, Chain A, domain 1"/>
    <property type="match status" value="1"/>
</dbReference>
<evidence type="ECO:0000256" key="2">
    <source>
        <dbReference type="ARBA" id="ARBA00011738"/>
    </source>
</evidence>
<feature type="domain" description="Aldehyde dehydrogenase" evidence="10">
    <location>
        <begin position="16"/>
        <end position="470"/>
    </location>
</feature>
<dbReference type="EMBL" id="JACORT010000001">
    <property type="protein sequence ID" value="MBC5781472.1"/>
    <property type="molecule type" value="Genomic_DNA"/>
</dbReference>
<evidence type="ECO:0000256" key="6">
    <source>
        <dbReference type="ARBA" id="ARBA00066857"/>
    </source>
</evidence>
<comment type="catalytic activity">
    <reaction evidence="4">
        <text>4-(hydroxymethyl)benzenesulfonate + NAD(+) = 4-formylbenzenesulfonate + NADH + H(+)</text>
        <dbReference type="Rhea" id="RHEA:24412"/>
        <dbReference type="ChEBI" id="CHEBI:11944"/>
        <dbReference type="ChEBI" id="CHEBI:11987"/>
        <dbReference type="ChEBI" id="CHEBI:15378"/>
        <dbReference type="ChEBI" id="CHEBI:57540"/>
        <dbReference type="ChEBI" id="CHEBI:57945"/>
        <dbReference type="EC" id="1.1.1.257"/>
    </reaction>
</comment>
<comment type="caution">
    <text evidence="11">The sequence shown here is derived from an EMBL/GenBank/DDBJ whole genome shotgun (WGS) entry which is preliminary data.</text>
</comment>
<evidence type="ECO:0000313" key="12">
    <source>
        <dbReference type="Proteomes" id="UP000608513"/>
    </source>
</evidence>
<dbReference type="EC" id="1.1.1.257" evidence="6"/>
<protein>
    <recommendedName>
        <fullName evidence="6">4-(hydroxymethyl)benzenesulfonate dehydrogenase</fullName>
        <ecNumber evidence="6">1.1.1.257</ecNumber>
    </recommendedName>
    <alternativeName>
        <fullName evidence="7">Toluenesulfonate aldehyde dehydrogenase TsaD</fullName>
    </alternativeName>
</protein>